<keyword evidence="2" id="KW-1185">Reference proteome</keyword>
<gene>
    <name evidence="1" type="ORF">F4820DRAFT_443479</name>
</gene>
<protein>
    <submittedName>
        <fullName evidence="1">HET-domain-containing protein</fullName>
    </submittedName>
</protein>
<sequence length="819" mass="91728">MDNVEKGSLINPSWRYLSASSHSRSNVSQYCPRQPYLSLTLPFSNFPASTHIVRRLQLTTFSHDQGRSDSRNSDGTYEGSHTYFNVEVKEPTGHVRIQHDRIVRNIRACIEPRKHIVCWVLDDNNKPPDAVQHDPLYSTDDGNWLSDIRGGDTIQVIPMAEYPGWINFIIEAHIEIWVGTIDTMDLGRTMAQAPAVWPLYQKLDGSQKETRLIIIEPSADRESDIIQLSLTHISLANSDCIRYEALSYCWGDGREQRPILLKGLEPSLPAIQVFISRNLFAALKTLRNEEIGRIFWIDQLCINQSDLEERAEQVALMGDIYAGAKHVRIWLGELDESAGKDFSTIQTISNAYSQANLSRGDVSAHSGGSSDTIPSGAPITPEISHKVIQTAGGINMQNDSVFQRQWFERVWVLQEAWNIPKSCSVLELSQRVTVMCGSAELPWTAILRAGQCLRSYNGSSYNALIPAIWMVLFKHQESSGDLAQDRITFVPQPRLDILTVLINALEMRATDARDKIFALLTFGEETHQVAELPDPIKPDYSKSVQNVYVDFTRWWIQHYHSLGILSAVHTLTGRTWLDGSKCQGFGAGNTETLDVPSWSFWSDGHSQWRRATLGIGDRGTYNASGDIKVNIGTLGLTMPLRPHVLALKGVRIGVLRSTIYYPFYRRPLISEAMHQAYAEIFDPASTIGTWGHGKTQTHLPLMDHGQLPYHYSTHWRDIPRESLDSTSGLTDPDAPDYLPCHGKCMFSTETGVGVGLCPNGSQVGDLVVILFGSKVPHLLRSSNTPGEYYFVGECYMDGVMHGEAFEGNNVLSEETFFLV</sequence>
<comment type="caution">
    <text evidence="1">The sequence shown here is derived from an EMBL/GenBank/DDBJ whole genome shotgun (WGS) entry which is preliminary data.</text>
</comment>
<name>A0ACB9ZFP7_9PEZI</name>
<reference evidence="1 2" key="1">
    <citation type="journal article" date="2022" name="New Phytol.">
        <title>Ecological generalism drives hyperdiversity of secondary metabolite gene clusters in xylarialean endophytes.</title>
        <authorList>
            <person name="Franco M.E.E."/>
            <person name="Wisecaver J.H."/>
            <person name="Arnold A.E."/>
            <person name="Ju Y.M."/>
            <person name="Slot J.C."/>
            <person name="Ahrendt S."/>
            <person name="Moore L.P."/>
            <person name="Eastman K.E."/>
            <person name="Scott K."/>
            <person name="Konkel Z."/>
            <person name="Mondo S.J."/>
            <person name="Kuo A."/>
            <person name="Hayes R.D."/>
            <person name="Haridas S."/>
            <person name="Andreopoulos B."/>
            <person name="Riley R."/>
            <person name="LaButti K."/>
            <person name="Pangilinan J."/>
            <person name="Lipzen A."/>
            <person name="Amirebrahimi M."/>
            <person name="Yan J."/>
            <person name="Adam C."/>
            <person name="Keymanesh K."/>
            <person name="Ng V."/>
            <person name="Louie K."/>
            <person name="Northen T."/>
            <person name="Drula E."/>
            <person name="Henrissat B."/>
            <person name="Hsieh H.M."/>
            <person name="Youens-Clark K."/>
            <person name="Lutzoni F."/>
            <person name="Miadlikowska J."/>
            <person name="Eastwood D.C."/>
            <person name="Hamelin R.C."/>
            <person name="Grigoriev I.V."/>
            <person name="U'Ren J.M."/>
        </authorList>
    </citation>
    <scope>NUCLEOTIDE SEQUENCE [LARGE SCALE GENOMIC DNA]</scope>
    <source>
        <strain evidence="1 2">CBS 119005</strain>
    </source>
</reference>
<evidence type="ECO:0000313" key="1">
    <source>
        <dbReference type="EMBL" id="KAI4869999.1"/>
    </source>
</evidence>
<accession>A0ACB9ZFP7</accession>
<organism evidence="1 2">
    <name type="scientific">Hypoxylon rubiginosum</name>
    <dbReference type="NCBI Taxonomy" id="110542"/>
    <lineage>
        <taxon>Eukaryota</taxon>
        <taxon>Fungi</taxon>
        <taxon>Dikarya</taxon>
        <taxon>Ascomycota</taxon>
        <taxon>Pezizomycotina</taxon>
        <taxon>Sordariomycetes</taxon>
        <taxon>Xylariomycetidae</taxon>
        <taxon>Xylariales</taxon>
        <taxon>Hypoxylaceae</taxon>
        <taxon>Hypoxylon</taxon>
    </lineage>
</organism>
<evidence type="ECO:0000313" key="2">
    <source>
        <dbReference type="Proteomes" id="UP001497700"/>
    </source>
</evidence>
<dbReference type="Proteomes" id="UP001497700">
    <property type="component" value="Unassembled WGS sequence"/>
</dbReference>
<dbReference type="EMBL" id="MU393426">
    <property type="protein sequence ID" value="KAI4869999.1"/>
    <property type="molecule type" value="Genomic_DNA"/>
</dbReference>
<proteinExistence type="predicted"/>